<keyword evidence="4" id="KW-0325">Glycoprotein</keyword>
<evidence type="ECO:0000259" key="6">
    <source>
        <dbReference type="PROSITE" id="PS01180"/>
    </source>
</evidence>
<evidence type="ECO:0000256" key="4">
    <source>
        <dbReference type="ARBA" id="ARBA00023180"/>
    </source>
</evidence>
<dbReference type="PROSITE" id="PS01180">
    <property type="entry name" value="CUB"/>
    <property type="match status" value="1"/>
</dbReference>
<organism evidence="7 8">
    <name type="scientific">Anser brachyrhynchus</name>
    <name type="common">Pink-footed goose</name>
    <dbReference type="NCBI Taxonomy" id="132585"/>
    <lineage>
        <taxon>Eukaryota</taxon>
        <taxon>Metazoa</taxon>
        <taxon>Chordata</taxon>
        <taxon>Craniata</taxon>
        <taxon>Vertebrata</taxon>
        <taxon>Euteleostomi</taxon>
        <taxon>Archelosauria</taxon>
        <taxon>Archosauria</taxon>
        <taxon>Dinosauria</taxon>
        <taxon>Saurischia</taxon>
        <taxon>Theropoda</taxon>
        <taxon>Coelurosauria</taxon>
        <taxon>Aves</taxon>
        <taxon>Neognathae</taxon>
        <taxon>Galloanserae</taxon>
        <taxon>Anseriformes</taxon>
        <taxon>Anatidae</taxon>
        <taxon>Anserinae</taxon>
        <taxon>Anser</taxon>
    </lineage>
</organism>
<dbReference type="Gene3D" id="2.60.120.290">
    <property type="entry name" value="Spermadhesin, CUB domain"/>
    <property type="match status" value="1"/>
</dbReference>
<dbReference type="PANTHER" id="PTHR24251:SF41">
    <property type="entry name" value="DELETED IN MALIGNANT BRAIN TUMORS 1 PROTEIN-LIKE"/>
    <property type="match status" value="1"/>
</dbReference>
<evidence type="ECO:0000256" key="3">
    <source>
        <dbReference type="ARBA" id="ARBA00023157"/>
    </source>
</evidence>
<dbReference type="Ensembl" id="ENSABRT00000010579.1">
    <property type="protein sequence ID" value="ENSABRP00000007311.1"/>
    <property type="gene ID" value="ENSABRG00000006728.1"/>
</dbReference>
<evidence type="ECO:0000256" key="5">
    <source>
        <dbReference type="PROSITE-ProRule" id="PRU00059"/>
    </source>
</evidence>
<proteinExistence type="predicted"/>
<name>A0A8B9BP12_9AVES</name>
<accession>A0A8B9BP12</accession>
<dbReference type="Proteomes" id="UP000694426">
    <property type="component" value="Unplaced"/>
</dbReference>
<evidence type="ECO:0000256" key="1">
    <source>
        <dbReference type="ARBA" id="ARBA00022729"/>
    </source>
</evidence>
<reference evidence="7" key="2">
    <citation type="submission" date="2025-09" db="UniProtKB">
        <authorList>
            <consortium name="Ensembl"/>
        </authorList>
    </citation>
    <scope>IDENTIFICATION</scope>
</reference>
<dbReference type="FunFam" id="2.60.120.290:FF:000004">
    <property type="entry name" value="Metalloendopeptidase"/>
    <property type="match status" value="1"/>
</dbReference>
<evidence type="ECO:0000256" key="2">
    <source>
        <dbReference type="ARBA" id="ARBA00022737"/>
    </source>
</evidence>
<keyword evidence="8" id="KW-1185">Reference proteome</keyword>
<dbReference type="GeneTree" id="ENSGT00940000154525"/>
<dbReference type="PANTHER" id="PTHR24251">
    <property type="entry name" value="OVOCHYMASE-RELATED"/>
    <property type="match status" value="1"/>
</dbReference>
<feature type="domain" description="CUB" evidence="6">
    <location>
        <begin position="9"/>
        <end position="119"/>
    </location>
</feature>
<reference evidence="7" key="1">
    <citation type="submission" date="2025-08" db="UniProtKB">
        <authorList>
            <consortium name="Ensembl"/>
        </authorList>
    </citation>
    <scope>IDENTIFICATION</scope>
</reference>
<dbReference type="SUPFAM" id="SSF49854">
    <property type="entry name" value="Spermadhesin, CUB domain"/>
    <property type="match status" value="1"/>
</dbReference>
<keyword evidence="2" id="KW-0677">Repeat</keyword>
<dbReference type="InterPro" id="IPR035914">
    <property type="entry name" value="Sperma_CUB_dom_sf"/>
</dbReference>
<comment type="caution">
    <text evidence="5">Lacks conserved residue(s) required for the propagation of feature annotation.</text>
</comment>
<protein>
    <recommendedName>
        <fullName evidence="6">CUB domain-containing protein</fullName>
    </recommendedName>
</protein>
<evidence type="ECO:0000313" key="8">
    <source>
        <dbReference type="Proteomes" id="UP000694426"/>
    </source>
</evidence>
<dbReference type="InterPro" id="IPR000859">
    <property type="entry name" value="CUB_dom"/>
</dbReference>
<dbReference type="SMART" id="SM00042">
    <property type="entry name" value="CUB"/>
    <property type="match status" value="1"/>
</dbReference>
<keyword evidence="1" id="KW-0732">Signal</keyword>
<keyword evidence="3" id="KW-1015">Disulfide bond</keyword>
<dbReference type="AlphaFoldDB" id="A0A8B9BP12"/>
<sequence length="145" mass="16378">FLSAAPYSCGGLISNSSGMLQSPYYPGNYPNNAHCVWEIQVENNFRVMLTFRDIALQNNRCQYDYIEVYDGPPHSSPLLGRICAGSFLTYTSSSNLMSIHFHSDSRYTLRGFQAHYSSIPTDHNIGEFPFRAETLILATQDLPRI</sequence>
<dbReference type="Pfam" id="PF00431">
    <property type="entry name" value="CUB"/>
    <property type="match status" value="1"/>
</dbReference>
<dbReference type="CDD" id="cd00041">
    <property type="entry name" value="CUB"/>
    <property type="match status" value="1"/>
</dbReference>
<evidence type="ECO:0000313" key="7">
    <source>
        <dbReference type="Ensembl" id="ENSABRP00000007311.1"/>
    </source>
</evidence>